<dbReference type="GO" id="GO:0016746">
    <property type="term" value="F:acyltransferase activity"/>
    <property type="evidence" value="ECO:0007669"/>
    <property type="project" value="UniProtKB-KW"/>
</dbReference>
<accession>A0ABT2K770</accession>
<dbReference type="RefSeq" id="WP_260276234.1">
    <property type="nucleotide sequence ID" value="NZ_JANAVZ010000002.1"/>
</dbReference>
<keyword evidence="3" id="KW-1185">Reference proteome</keyword>
<dbReference type="InterPro" id="IPR016181">
    <property type="entry name" value="Acyl_CoA_acyltransferase"/>
</dbReference>
<proteinExistence type="predicted"/>
<dbReference type="Proteomes" id="UP001320702">
    <property type="component" value="Unassembled WGS sequence"/>
</dbReference>
<dbReference type="Pfam" id="PF03992">
    <property type="entry name" value="ABM"/>
    <property type="match status" value="1"/>
</dbReference>
<comment type="caution">
    <text evidence="2">The sequence shown here is derived from an EMBL/GenBank/DDBJ whole genome shotgun (WGS) entry which is preliminary data.</text>
</comment>
<keyword evidence="2" id="KW-0808">Transferase</keyword>
<dbReference type="InterPro" id="IPR007138">
    <property type="entry name" value="ABM_dom"/>
</dbReference>
<dbReference type="SUPFAM" id="SSF54909">
    <property type="entry name" value="Dimeric alpha+beta barrel"/>
    <property type="match status" value="1"/>
</dbReference>
<organism evidence="2 3">
    <name type="scientific">Paracoccus maritimus</name>
    <dbReference type="NCBI Taxonomy" id="2933292"/>
    <lineage>
        <taxon>Bacteria</taxon>
        <taxon>Pseudomonadati</taxon>
        <taxon>Pseudomonadota</taxon>
        <taxon>Alphaproteobacteria</taxon>
        <taxon>Rhodobacterales</taxon>
        <taxon>Paracoccaceae</taxon>
        <taxon>Paracoccus</taxon>
    </lineage>
</organism>
<sequence>MNCACGHHHTRPEHDCEDTGTPIDLARPMSALQGRLICADAAQMMTALSLLSDHADLSRAEPGCLRFDLWQDEDPLIWNLSELFVDADAFAAHQSRTADSDWGRASTAIRRDFDRRDVVPRIRPERRADHDPIDTLLRAAFDGEDEARLVRKLRADGDLHLSLVAVAAGTVLGHVALSPVTGDRPALALAPVAVAPGAQRLGIGAALINEAIRQAADLPVVVVGDPAYYARFGFLPADLSSPYAGPYLQMVGDLPAKATIRHAAAFADL</sequence>
<feature type="domain" description="N-acetyltransferase" evidence="1">
    <location>
        <begin position="120"/>
        <end position="255"/>
    </location>
</feature>
<name>A0ABT2K770_9RHOB</name>
<dbReference type="InterPro" id="IPR011008">
    <property type="entry name" value="Dimeric_a/b-barrel"/>
</dbReference>
<dbReference type="Gene3D" id="3.30.70.100">
    <property type="match status" value="1"/>
</dbReference>
<gene>
    <name evidence="2" type="ORF">MU516_05620</name>
</gene>
<dbReference type="EC" id="2.3.1.-" evidence="2"/>
<keyword evidence="2" id="KW-0012">Acyltransferase</keyword>
<dbReference type="PROSITE" id="PS51186">
    <property type="entry name" value="GNAT"/>
    <property type="match status" value="1"/>
</dbReference>
<dbReference type="InterPro" id="IPR000182">
    <property type="entry name" value="GNAT_dom"/>
</dbReference>
<dbReference type="Pfam" id="PF00583">
    <property type="entry name" value="Acetyltransf_1"/>
    <property type="match status" value="1"/>
</dbReference>
<evidence type="ECO:0000259" key="1">
    <source>
        <dbReference type="PROSITE" id="PS51186"/>
    </source>
</evidence>
<evidence type="ECO:0000313" key="3">
    <source>
        <dbReference type="Proteomes" id="UP001320702"/>
    </source>
</evidence>
<dbReference type="EMBL" id="JANAVZ010000002">
    <property type="protein sequence ID" value="MCT4332347.1"/>
    <property type="molecule type" value="Genomic_DNA"/>
</dbReference>
<evidence type="ECO:0000313" key="2">
    <source>
        <dbReference type="EMBL" id="MCT4332347.1"/>
    </source>
</evidence>
<dbReference type="Gene3D" id="3.40.630.30">
    <property type="match status" value="1"/>
</dbReference>
<protein>
    <submittedName>
        <fullName evidence="2">GNAT family N-acetyltransferase</fullName>
        <ecNumber evidence="2">2.3.1.-</ecNumber>
    </submittedName>
</protein>
<dbReference type="SUPFAM" id="SSF55729">
    <property type="entry name" value="Acyl-CoA N-acyltransferases (Nat)"/>
    <property type="match status" value="1"/>
</dbReference>
<reference evidence="2 3" key="1">
    <citation type="submission" date="2022-04" db="EMBL/GenBank/DDBJ databases">
        <title>Paracoccus sp. YLB-12 draft genome sequence.</title>
        <authorList>
            <person name="Yu L."/>
        </authorList>
    </citation>
    <scope>NUCLEOTIDE SEQUENCE [LARGE SCALE GENOMIC DNA]</scope>
    <source>
        <strain evidence="2 3">YLB-12</strain>
    </source>
</reference>